<evidence type="ECO:0000313" key="4">
    <source>
        <dbReference type="Proteomes" id="UP000636800"/>
    </source>
</evidence>
<dbReference type="EMBL" id="JADCNM010000014">
    <property type="protein sequence ID" value="KAG0454399.1"/>
    <property type="molecule type" value="Genomic_DNA"/>
</dbReference>
<reference evidence="4 5" key="1">
    <citation type="journal article" date="2020" name="Nat. Food">
        <title>A phased Vanilla planifolia genome enables genetic improvement of flavour and production.</title>
        <authorList>
            <person name="Hasing T."/>
            <person name="Tang H."/>
            <person name="Brym M."/>
            <person name="Khazi F."/>
            <person name="Huang T."/>
            <person name="Chambers A.H."/>
        </authorList>
    </citation>
    <scope>NUCLEOTIDE SEQUENCE [LARGE SCALE GENOMIC DNA]</scope>
    <source>
        <tissue evidence="2">Leaf</tissue>
    </source>
</reference>
<sequence length="202" mass="22669">MPNESESNMEPIVSSLQADETGTGSFSASLAGSKKQQEESSLSPTSRLQTPATKGSPSLVYVRRKLETVHGKINASSAGDTPDLPKMGSEAREKDEVQWEELEVSKMAQREAADPAQSNVELQREVSINYWTERYNRLQEYLKYLDQSGLKDYAKKYQTFSIEDLNKHAVNLEKRAIRLSLEEALQSQIVRDLNLLGKSSQQ</sequence>
<feature type="compositionally biased region" description="Polar residues" evidence="1">
    <location>
        <begin position="1"/>
        <end position="30"/>
    </location>
</feature>
<dbReference type="PANTHER" id="PTHR34555">
    <property type="entry name" value="INTEGRAL MEMBRANE HEMOLYSIN-III-LIKE PROTEIN"/>
    <property type="match status" value="1"/>
</dbReference>
<dbReference type="AlphaFoldDB" id="A0A835PIJ0"/>
<dbReference type="EMBL" id="JADCNL010000014">
    <property type="protein sequence ID" value="KAG0453313.1"/>
    <property type="molecule type" value="Genomic_DNA"/>
</dbReference>
<evidence type="ECO:0000313" key="3">
    <source>
        <dbReference type="EMBL" id="KAG0454399.1"/>
    </source>
</evidence>
<evidence type="ECO:0000256" key="1">
    <source>
        <dbReference type="SAM" id="MobiDB-lite"/>
    </source>
</evidence>
<feature type="compositionally biased region" description="Polar residues" evidence="1">
    <location>
        <begin position="39"/>
        <end position="56"/>
    </location>
</feature>
<dbReference type="Proteomes" id="UP000639772">
    <property type="component" value="Unassembled WGS sequence"/>
</dbReference>
<keyword evidence="4" id="KW-1185">Reference proteome</keyword>
<proteinExistence type="predicted"/>
<dbReference type="OrthoDB" id="1925139at2759"/>
<comment type="caution">
    <text evidence="2">The sequence shown here is derived from an EMBL/GenBank/DDBJ whole genome shotgun (WGS) entry which is preliminary data.</text>
</comment>
<dbReference type="PANTHER" id="PTHR34555:SF1">
    <property type="entry name" value="INTEGRAL MEMBRANE HEMOLYSIN-III-LIKE PROTEIN"/>
    <property type="match status" value="1"/>
</dbReference>
<evidence type="ECO:0000313" key="2">
    <source>
        <dbReference type="EMBL" id="KAG0453313.1"/>
    </source>
</evidence>
<name>A0A835PIJ0_VANPL</name>
<feature type="region of interest" description="Disordered" evidence="1">
    <location>
        <begin position="1"/>
        <end position="98"/>
    </location>
</feature>
<gene>
    <name evidence="3" type="ORF">HPP92_025703</name>
    <name evidence="2" type="ORF">HPP92_025977</name>
</gene>
<protein>
    <submittedName>
        <fullName evidence="2">Uncharacterized protein</fullName>
    </submittedName>
</protein>
<organism evidence="2 4">
    <name type="scientific">Vanilla planifolia</name>
    <name type="common">Vanilla</name>
    <dbReference type="NCBI Taxonomy" id="51239"/>
    <lineage>
        <taxon>Eukaryota</taxon>
        <taxon>Viridiplantae</taxon>
        <taxon>Streptophyta</taxon>
        <taxon>Embryophyta</taxon>
        <taxon>Tracheophyta</taxon>
        <taxon>Spermatophyta</taxon>
        <taxon>Magnoliopsida</taxon>
        <taxon>Liliopsida</taxon>
        <taxon>Asparagales</taxon>
        <taxon>Orchidaceae</taxon>
        <taxon>Vanilloideae</taxon>
        <taxon>Vanilleae</taxon>
        <taxon>Vanilla</taxon>
    </lineage>
</organism>
<dbReference type="Proteomes" id="UP000636800">
    <property type="component" value="Unassembled WGS sequence"/>
</dbReference>
<accession>A0A835PIJ0</accession>
<evidence type="ECO:0000313" key="5">
    <source>
        <dbReference type="Proteomes" id="UP000639772"/>
    </source>
</evidence>